<evidence type="ECO:0000313" key="1">
    <source>
        <dbReference type="EMBL" id="MDX8418974.1"/>
    </source>
</evidence>
<dbReference type="AlphaFoldDB" id="A0AB35U226"/>
<reference evidence="1 2" key="1">
    <citation type="submission" date="2022-03" db="EMBL/GenBank/DDBJ databases">
        <title>Novel taxa within the pig intestine.</title>
        <authorList>
            <person name="Wylensek D."/>
            <person name="Bishof K."/>
            <person name="Afrizal A."/>
            <person name="Clavel T."/>
        </authorList>
    </citation>
    <scope>NUCLEOTIDE SEQUENCE [LARGE SCALE GENOMIC DNA]</scope>
    <source>
        <strain evidence="1 2">CLA-KB-P133</strain>
    </source>
</reference>
<dbReference type="InterPro" id="IPR027417">
    <property type="entry name" value="P-loop_NTPase"/>
</dbReference>
<protein>
    <recommendedName>
        <fullName evidence="3">Uridine kinase</fullName>
    </recommendedName>
</protein>
<organism evidence="1 2">
    <name type="scientific">Grylomicrobium aquisgranensis</name>
    <dbReference type="NCBI Taxonomy" id="2926318"/>
    <lineage>
        <taxon>Bacteria</taxon>
        <taxon>Bacillati</taxon>
        <taxon>Bacillota</taxon>
        <taxon>Erysipelotrichia</taxon>
        <taxon>Erysipelotrichales</taxon>
        <taxon>Erysipelotrichaceae</taxon>
        <taxon>Grylomicrobium</taxon>
    </lineage>
</organism>
<gene>
    <name evidence="1" type="ORF">MOZ60_02570</name>
</gene>
<sequence length="189" mass="21858">MWEKEREILRKRASEFPVPCIIAIDGRCGSGKTTLGTLLACDLHADLLHMDDFFLQEYQRTPSRYAAPGENVDHERVEEVLKQWRLHKPFSYQKFDCTKMALGETVSLVPGNILVVEGSYCMHPQLRKYYDYCVFVTIEPSLQQKRLLAREGEQKLAMFNARWIPLEETYFAALDVERQADLVLVSPSL</sequence>
<dbReference type="SUPFAM" id="SSF52540">
    <property type="entry name" value="P-loop containing nucleoside triphosphate hydrolases"/>
    <property type="match status" value="1"/>
</dbReference>
<dbReference type="EMBL" id="JALBUR010000003">
    <property type="protein sequence ID" value="MDX8418974.1"/>
    <property type="molecule type" value="Genomic_DNA"/>
</dbReference>
<dbReference type="Gene3D" id="3.40.50.300">
    <property type="entry name" value="P-loop containing nucleotide triphosphate hydrolases"/>
    <property type="match status" value="1"/>
</dbReference>
<comment type="caution">
    <text evidence="1">The sequence shown here is derived from an EMBL/GenBank/DDBJ whole genome shotgun (WGS) entry which is preliminary data.</text>
</comment>
<dbReference type="RefSeq" id="WP_370595534.1">
    <property type="nucleotide sequence ID" value="NZ_JALBUR010000003.1"/>
</dbReference>
<name>A0AB35U226_9FIRM</name>
<proteinExistence type="predicted"/>
<dbReference type="Proteomes" id="UP001286174">
    <property type="component" value="Unassembled WGS sequence"/>
</dbReference>
<keyword evidence="2" id="KW-1185">Reference proteome</keyword>
<evidence type="ECO:0000313" key="2">
    <source>
        <dbReference type="Proteomes" id="UP001286174"/>
    </source>
</evidence>
<accession>A0AB35U226</accession>
<evidence type="ECO:0008006" key="3">
    <source>
        <dbReference type="Google" id="ProtNLM"/>
    </source>
</evidence>